<reference evidence="1 2" key="1">
    <citation type="submission" date="2023-07" db="EMBL/GenBank/DDBJ databases">
        <title>Genomic Encyclopedia of Type Strains, Phase IV (KMG-IV): sequencing the most valuable type-strain genomes for metagenomic binning, comparative biology and taxonomic classification.</title>
        <authorList>
            <person name="Goeker M."/>
        </authorList>
    </citation>
    <scope>NUCLEOTIDE SEQUENCE [LARGE SCALE GENOMIC DNA]</scope>
    <source>
        <strain evidence="1 2">DSM 9768</strain>
    </source>
</reference>
<organism evidence="1 2">
    <name type="scientific">Evansella vedderi</name>
    <dbReference type="NCBI Taxonomy" id="38282"/>
    <lineage>
        <taxon>Bacteria</taxon>
        <taxon>Bacillati</taxon>
        <taxon>Bacillota</taxon>
        <taxon>Bacilli</taxon>
        <taxon>Bacillales</taxon>
        <taxon>Bacillaceae</taxon>
        <taxon>Evansella</taxon>
    </lineage>
</organism>
<gene>
    <name evidence="1" type="ORF">J2S74_003899</name>
</gene>
<evidence type="ECO:0000313" key="2">
    <source>
        <dbReference type="Proteomes" id="UP001230005"/>
    </source>
</evidence>
<dbReference type="EMBL" id="JAUSUG010000017">
    <property type="protein sequence ID" value="MDQ0256479.1"/>
    <property type="molecule type" value="Genomic_DNA"/>
</dbReference>
<proteinExistence type="predicted"/>
<protein>
    <submittedName>
        <fullName evidence="1">Uncharacterized protein</fullName>
    </submittedName>
</protein>
<accession>A0ABU0A031</accession>
<evidence type="ECO:0000313" key="1">
    <source>
        <dbReference type="EMBL" id="MDQ0256479.1"/>
    </source>
</evidence>
<comment type="caution">
    <text evidence="1">The sequence shown here is derived from an EMBL/GenBank/DDBJ whole genome shotgun (WGS) entry which is preliminary data.</text>
</comment>
<name>A0ABU0A031_9BACI</name>
<dbReference type="Proteomes" id="UP001230005">
    <property type="component" value="Unassembled WGS sequence"/>
</dbReference>
<keyword evidence="2" id="KW-1185">Reference proteome</keyword>
<sequence length="35" mass="4196">MKIVDRLDFVQWNKVRLHDFGHYQCFRAVEQASSA</sequence>